<name>A0A8X6VY47_TRICX</name>
<reference evidence="1" key="1">
    <citation type="submission" date="2020-08" db="EMBL/GenBank/DDBJ databases">
        <title>Multicomponent nature underlies the extraordinary mechanical properties of spider dragline silk.</title>
        <authorList>
            <person name="Kono N."/>
            <person name="Nakamura H."/>
            <person name="Mori M."/>
            <person name="Yoshida Y."/>
            <person name="Ohtoshi R."/>
            <person name="Malay A.D."/>
            <person name="Moran D.A.P."/>
            <person name="Tomita M."/>
            <person name="Numata K."/>
            <person name="Arakawa K."/>
        </authorList>
    </citation>
    <scope>NUCLEOTIDE SEQUENCE</scope>
</reference>
<dbReference type="Proteomes" id="UP000887159">
    <property type="component" value="Unassembled WGS sequence"/>
</dbReference>
<accession>A0A8X6VY47</accession>
<proteinExistence type="predicted"/>
<evidence type="ECO:0000313" key="1">
    <source>
        <dbReference type="EMBL" id="GFY24727.1"/>
    </source>
</evidence>
<organism evidence="1 2">
    <name type="scientific">Trichonephila clavipes</name>
    <name type="common">Golden silk orbweaver</name>
    <name type="synonym">Nephila clavipes</name>
    <dbReference type="NCBI Taxonomy" id="2585209"/>
    <lineage>
        <taxon>Eukaryota</taxon>
        <taxon>Metazoa</taxon>
        <taxon>Ecdysozoa</taxon>
        <taxon>Arthropoda</taxon>
        <taxon>Chelicerata</taxon>
        <taxon>Arachnida</taxon>
        <taxon>Araneae</taxon>
        <taxon>Araneomorphae</taxon>
        <taxon>Entelegynae</taxon>
        <taxon>Araneoidea</taxon>
        <taxon>Nephilidae</taxon>
        <taxon>Trichonephila</taxon>
    </lineage>
</organism>
<keyword evidence="2" id="KW-1185">Reference proteome</keyword>
<gene>
    <name evidence="1" type="ORF">TNCV_1017731</name>
</gene>
<protein>
    <submittedName>
        <fullName evidence="1">Uncharacterized protein</fullName>
    </submittedName>
</protein>
<sequence>MIPSFLKCGEAHQTKDCPIQRVETAYCINCQTYGHMANYSKCPLFPKPRKDFQGIKNPTVLEEKIEFFTAAVRSAHQFASNPIANTKHAFTPNCIRNHIRDKK</sequence>
<dbReference type="AlphaFoldDB" id="A0A8X6VY47"/>
<evidence type="ECO:0000313" key="2">
    <source>
        <dbReference type="Proteomes" id="UP000887159"/>
    </source>
</evidence>
<comment type="caution">
    <text evidence="1">The sequence shown here is derived from an EMBL/GenBank/DDBJ whole genome shotgun (WGS) entry which is preliminary data.</text>
</comment>
<dbReference type="EMBL" id="BMAU01021369">
    <property type="protein sequence ID" value="GFY24727.1"/>
    <property type="molecule type" value="Genomic_DNA"/>
</dbReference>